<comment type="catalytic activity">
    <reaction evidence="1">
        <text>ATP + protein L-histidine = ADP + protein N-phospho-L-histidine.</text>
        <dbReference type="EC" id="2.7.13.3"/>
    </reaction>
</comment>
<sequence length="483" mass="54620">MFFWQKISLKLRLSLLFGLIFTGMLSGFCYILYTQFSKLQIAEFDTSLYNYAVDVAESLDVDKYGDVEFDSNILKLNEKILPFTLKNSFISVMDINGNVIETRPHLHETQISRLNEGIVARVLKNGASFSTMVNEKVPYRVINYLLPVLQKDTPLILQIAVPETDFLVINRNLVKFFYISVPIMLLVSLMIGYFFVGRALRPMMMIIAKTKEIEVTNLEERVPVPQSKGEIWQLADTINHLLSRLNEAFDAQDRFIQDASHQLKTPLAIMKGELEVFISEKRSEAEMTRFLESIAQEINFLTKLTNNLLILARVDSGASNLTFTKNRVDEVALTQVSRLSKLANMKKISLHLDFDSFYQASEDELSIMCDRDLLGVLFYNLIENAIKYSPESSTVTVTGESKEGMLRVRISDEGEGIETADLEKIFSRFHRLQNTATKAQGSGLGLAICKVVADSLGARIYATRNEGPGTSFIFEINQAAFGR</sequence>
<dbReference type="InterPro" id="IPR004358">
    <property type="entry name" value="Sig_transdc_His_kin-like_C"/>
</dbReference>
<proteinExistence type="predicted"/>
<keyword evidence="10" id="KW-0472">Membrane</keyword>
<evidence type="ECO:0000256" key="1">
    <source>
        <dbReference type="ARBA" id="ARBA00000085"/>
    </source>
</evidence>
<dbReference type="Gene3D" id="1.10.287.130">
    <property type="match status" value="1"/>
</dbReference>
<dbReference type="PRINTS" id="PR00344">
    <property type="entry name" value="BCTRLSENSOR"/>
</dbReference>
<dbReference type="InterPro" id="IPR003661">
    <property type="entry name" value="HisK_dim/P_dom"/>
</dbReference>
<accession>A0A2K9NU84</accession>
<dbReference type="SMART" id="SM00387">
    <property type="entry name" value="HATPase_c"/>
    <property type="match status" value="1"/>
</dbReference>
<dbReference type="SUPFAM" id="SSF47384">
    <property type="entry name" value="Homodimeric domain of signal transducing histidine kinase"/>
    <property type="match status" value="1"/>
</dbReference>
<dbReference type="InterPro" id="IPR003594">
    <property type="entry name" value="HATPase_dom"/>
</dbReference>
<dbReference type="SUPFAM" id="SSF158472">
    <property type="entry name" value="HAMP domain-like"/>
    <property type="match status" value="1"/>
</dbReference>
<dbReference type="InterPro" id="IPR003660">
    <property type="entry name" value="HAMP_dom"/>
</dbReference>
<keyword evidence="8" id="KW-1133">Transmembrane helix</keyword>
<dbReference type="PROSITE" id="PS50109">
    <property type="entry name" value="HIS_KIN"/>
    <property type="match status" value="1"/>
</dbReference>
<dbReference type="CDD" id="cd06225">
    <property type="entry name" value="HAMP"/>
    <property type="match status" value="1"/>
</dbReference>
<dbReference type="InterPro" id="IPR036890">
    <property type="entry name" value="HATPase_C_sf"/>
</dbReference>
<protein>
    <recommendedName>
        <fullName evidence="3">histidine kinase</fullName>
        <ecNumber evidence="3">2.7.13.3</ecNumber>
    </recommendedName>
</protein>
<dbReference type="EMBL" id="CP025704">
    <property type="protein sequence ID" value="AUN99058.1"/>
    <property type="molecule type" value="Genomic_DNA"/>
</dbReference>
<evidence type="ECO:0000313" key="11">
    <source>
        <dbReference type="EMBL" id="AUN99058.1"/>
    </source>
</evidence>
<dbReference type="Gene3D" id="3.30.565.10">
    <property type="entry name" value="Histidine kinase-like ATPase, C-terminal domain"/>
    <property type="match status" value="1"/>
</dbReference>
<organism evidence="11 12">
    <name type="scientific">Bacteriovorax stolpii</name>
    <name type="common">Bdellovibrio stolpii</name>
    <dbReference type="NCBI Taxonomy" id="960"/>
    <lineage>
        <taxon>Bacteria</taxon>
        <taxon>Pseudomonadati</taxon>
        <taxon>Bdellovibrionota</taxon>
        <taxon>Bacteriovoracia</taxon>
        <taxon>Bacteriovoracales</taxon>
        <taxon>Bacteriovoracaceae</taxon>
        <taxon>Bacteriovorax</taxon>
    </lineage>
</organism>
<dbReference type="Pfam" id="PF00512">
    <property type="entry name" value="HisKA"/>
    <property type="match status" value="1"/>
</dbReference>
<evidence type="ECO:0000256" key="6">
    <source>
        <dbReference type="ARBA" id="ARBA00022692"/>
    </source>
</evidence>
<dbReference type="RefSeq" id="WP_102244349.1">
    <property type="nucleotide sequence ID" value="NZ_CP025704.1"/>
</dbReference>
<comment type="subcellular location">
    <subcellularLocation>
        <location evidence="2">Membrane</location>
    </subcellularLocation>
</comment>
<dbReference type="PROSITE" id="PS50885">
    <property type="entry name" value="HAMP"/>
    <property type="match status" value="1"/>
</dbReference>
<evidence type="ECO:0000256" key="3">
    <source>
        <dbReference type="ARBA" id="ARBA00012438"/>
    </source>
</evidence>
<dbReference type="Gene3D" id="6.10.340.10">
    <property type="match status" value="1"/>
</dbReference>
<evidence type="ECO:0000256" key="9">
    <source>
        <dbReference type="ARBA" id="ARBA00023012"/>
    </source>
</evidence>
<dbReference type="InterPro" id="IPR005467">
    <property type="entry name" value="His_kinase_dom"/>
</dbReference>
<name>A0A2K9NU84_BACTC</name>
<dbReference type="OrthoDB" id="5297838at2"/>
<dbReference type="GO" id="GO:0000155">
    <property type="term" value="F:phosphorelay sensor kinase activity"/>
    <property type="evidence" value="ECO:0007669"/>
    <property type="project" value="InterPro"/>
</dbReference>
<dbReference type="PANTHER" id="PTHR45436:SF5">
    <property type="entry name" value="SENSOR HISTIDINE KINASE TRCS"/>
    <property type="match status" value="1"/>
</dbReference>
<evidence type="ECO:0000256" key="4">
    <source>
        <dbReference type="ARBA" id="ARBA00022553"/>
    </source>
</evidence>
<dbReference type="PANTHER" id="PTHR45436">
    <property type="entry name" value="SENSOR HISTIDINE KINASE YKOH"/>
    <property type="match status" value="1"/>
</dbReference>
<dbReference type="SUPFAM" id="SSF55874">
    <property type="entry name" value="ATPase domain of HSP90 chaperone/DNA topoisomerase II/histidine kinase"/>
    <property type="match status" value="1"/>
</dbReference>
<evidence type="ECO:0000256" key="10">
    <source>
        <dbReference type="ARBA" id="ARBA00023136"/>
    </source>
</evidence>
<dbReference type="InterPro" id="IPR036097">
    <property type="entry name" value="HisK_dim/P_sf"/>
</dbReference>
<dbReference type="KEGG" id="bsto:C0V70_13285"/>
<keyword evidence="12" id="KW-1185">Reference proteome</keyword>
<evidence type="ECO:0000256" key="5">
    <source>
        <dbReference type="ARBA" id="ARBA00022679"/>
    </source>
</evidence>
<keyword evidence="7" id="KW-0418">Kinase</keyword>
<keyword evidence="5" id="KW-0808">Transferase</keyword>
<dbReference type="InterPro" id="IPR050428">
    <property type="entry name" value="TCS_sensor_his_kinase"/>
</dbReference>
<dbReference type="CDD" id="cd00075">
    <property type="entry name" value="HATPase"/>
    <property type="match status" value="1"/>
</dbReference>
<reference evidence="11 12" key="1">
    <citation type="submission" date="2018-01" db="EMBL/GenBank/DDBJ databases">
        <title>Complete genome sequence of Bacteriovorax stolpii DSM12778.</title>
        <authorList>
            <person name="Tang B."/>
            <person name="Chang J."/>
        </authorList>
    </citation>
    <scope>NUCLEOTIDE SEQUENCE [LARGE SCALE GENOMIC DNA]</scope>
    <source>
        <strain evidence="11 12">DSM 12778</strain>
    </source>
</reference>
<dbReference type="SMART" id="SM00388">
    <property type="entry name" value="HisKA"/>
    <property type="match status" value="1"/>
</dbReference>
<dbReference type="SMART" id="SM00304">
    <property type="entry name" value="HAMP"/>
    <property type="match status" value="1"/>
</dbReference>
<gene>
    <name evidence="11" type="ORF">C0V70_13285</name>
</gene>
<keyword evidence="6" id="KW-0812">Transmembrane</keyword>
<evidence type="ECO:0000256" key="2">
    <source>
        <dbReference type="ARBA" id="ARBA00004370"/>
    </source>
</evidence>
<dbReference type="EC" id="2.7.13.3" evidence="3"/>
<evidence type="ECO:0000313" key="12">
    <source>
        <dbReference type="Proteomes" id="UP000235584"/>
    </source>
</evidence>
<dbReference type="Pfam" id="PF02518">
    <property type="entry name" value="HATPase_c"/>
    <property type="match status" value="1"/>
</dbReference>
<dbReference type="AlphaFoldDB" id="A0A2K9NU84"/>
<dbReference type="CDD" id="cd00082">
    <property type="entry name" value="HisKA"/>
    <property type="match status" value="1"/>
</dbReference>
<keyword evidence="4" id="KW-0597">Phosphoprotein</keyword>
<dbReference type="Proteomes" id="UP000235584">
    <property type="component" value="Chromosome"/>
</dbReference>
<evidence type="ECO:0000256" key="8">
    <source>
        <dbReference type="ARBA" id="ARBA00022989"/>
    </source>
</evidence>
<keyword evidence="9" id="KW-0902">Two-component regulatory system</keyword>
<dbReference type="GO" id="GO:0005886">
    <property type="term" value="C:plasma membrane"/>
    <property type="evidence" value="ECO:0007669"/>
    <property type="project" value="TreeGrafter"/>
</dbReference>
<evidence type="ECO:0000256" key="7">
    <source>
        <dbReference type="ARBA" id="ARBA00022777"/>
    </source>
</evidence>